<dbReference type="AlphaFoldDB" id="A0A7J5DMG0"/>
<protein>
    <submittedName>
        <fullName evidence="1">Uncharacterized protein</fullName>
    </submittedName>
</protein>
<evidence type="ECO:0000313" key="2">
    <source>
        <dbReference type="Proteomes" id="UP000442990"/>
    </source>
</evidence>
<proteinExistence type="predicted"/>
<dbReference type="RefSeq" id="WP_151468212.1">
    <property type="nucleotide sequence ID" value="NZ_WBKG01000003.1"/>
</dbReference>
<comment type="caution">
    <text evidence="1">The sequence shown here is derived from an EMBL/GenBank/DDBJ whole genome shotgun (WGS) entry which is preliminary data.</text>
</comment>
<accession>A0A7J5DMG0</accession>
<reference evidence="1 2" key="1">
    <citation type="submission" date="2019-09" db="EMBL/GenBank/DDBJ databases">
        <title>Isolation and identification of active actinomycetes.</title>
        <authorList>
            <person name="Yu Z."/>
            <person name="Han C."/>
            <person name="Yu B."/>
        </authorList>
    </citation>
    <scope>NUCLEOTIDE SEQUENCE [LARGE SCALE GENOMIC DNA]</scope>
    <source>
        <strain evidence="1 2">NEAU-H2</strain>
    </source>
</reference>
<dbReference type="EMBL" id="WBKG01000003">
    <property type="protein sequence ID" value="KAB1989913.1"/>
    <property type="molecule type" value="Genomic_DNA"/>
</dbReference>
<sequence length="155" mass="16869">MSLALLLSACGAEFNPLFVESGSSGPVIGWRVCPGAGPDGITEVGLYRWDRDGTADDPGELLWHIKASHGITTHRIRLGSSPRGFTTRLPLSVTLDPASTYALRANMSSDDLVEGFLTFRPDRLRAGRLVFSDGEEESRKAYDGRDDEDFGCFSD</sequence>
<name>A0A7J5DMG0_9ACTN</name>
<keyword evidence="2" id="KW-1185">Reference proteome</keyword>
<organism evidence="1 2">
    <name type="scientific">Streptomyces triticiradicis</name>
    <dbReference type="NCBI Taxonomy" id="2651189"/>
    <lineage>
        <taxon>Bacteria</taxon>
        <taxon>Bacillati</taxon>
        <taxon>Actinomycetota</taxon>
        <taxon>Actinomycetes</taxon>
        <taxon>Kitasatosporales</taxon>
        <taxon>Streptomycetaceae</taxon>
        <taxon>Streptomyces</taxon>
    </lineage>
</organism>
<evidence type="ECO:0000313" key="1">
    <source>
        <dbReference type="EMBL" id="KAB1989913.1"/>
    </source>
</evidence>
<dbReference type="Proteomes" id="UP000442990">
    <property type="component" value="Unassembled WGS sequence"/>
</dbReference>
<gene>
    <name evidence="1" type="ORF">F8144_06125</name>
</gene>